<accession>A0A0F4LXJ5</accession>
<dbReference type="Proteomes" id="UP000033558">
    <property type="component" value="Unassembled WGS sequence"/>
</dbReference>
<dbReference type="CDD" id="cd03413">
    <property type="entry name" value="CbiK_C"/>
    <property type="match status" value="1"/>
</dbReference>
<dbReference type="Gene3D" id="3.40.50.1400">
    <property type="match status" value="2"/>
</dbReference>
<dbReference type="HOGENOM" id="CLU_036584_1_1_9"/>
<protein>
    <submittedName>
        <fullName evidence="3">Cobalt chelatase CbiK</fullName>
    </submittedName>
</protein>
<reference evidence="3 4" key="1">
    <citation type="submission" date="2015-01" db="EMBL/GenBank/DDBJ databases">
        <title>Comparative genomics of the lactic acid bacteria isolated from the honey bee gut.</title>
        <authorList>
            <person name="Ellegaard K.M."/>
            <person name="Tamarit D."/>
            <person name="Javelind E."/>
            <person name="Olofsson T."/>
            <person name="Andersson S.G."/>
            <person name="Vasquez A."/>
        </authorList>
    </citation>
    <scope>NUCLEOTIDE SEQUENCE [LARGE SCALE GENOMIC DNA]</scope>
    <source>
        <strain evidence="3 4">Bin4</strain>
    </source>
</reference>
<evidence type="ECO:0000256" key="1">
    <source>
        <dbReference type="PIRSR" id="PIRSR033579-1"/>
    </source>
</evidence>
<dbReference type="OrthoDB" id="9770331at2"/>
<evidence type="ECO:0000313" key="3">
    <source>
        <dbReference type="EMBL" id="KJY62291.1"/>
    </source>
</evidence>
<feature type="binding site" evidence="2">
    <location>
        <position position="174"/>
    </location>
    <ligand>
        <name>Co(2+)</name>
        <dbReference type="ChEBI" id="CHEBI:48828"/>
    </ligand>
</feature>
<dbReference type="STRING" id="1218492.JG30_04920"/>
<dbReference type="Pfam" id="PF06180">
    <property type="entry name" value="CbiK"/>
    <property type="match status" value="1"/>
</dbReference>
<dbReference type="GO" id="GO:0016852">
    <property type="term" value="F:sirohydrochlorin cobaltochelatase activity"/>
    <property type="evidence" value="ECO:0007669"/>
    <property type="project" value="InterPro"/>
</dbReference>
<sequence length="256" mass="29312">MNKKAIIVVSFGTTYPQTRKQNLWATQQAIQTAFPEYQTYNAYTSQVVINRVAQQENIQMHTPREVLIQLVQQQVTEVIIQPLHIIPGWEFNSLKTLVQEFKDQFNQLRLGEPLLVKIKDFQRLITFIKDQAAPLAPDEANLWMGHGSSHSSFTEYACLDHMLWQTNSFVGAVESYPEITVELPRMQQQHIARVYLHPLMMVAGNHAHHDMAAATANSWQTILEQHQIAVVPVLKGLGQYPEIQAMFIDKIKALLQ</sequence>
<organism evidence="3 4">
    <name type="scientific">Bombilactobacillus mellifer</name>
    <dbReference type="NCBI Taxonomy" id="1218492"/>
    <lineage>
        <taxon>Bacteria</taxon>
        <taxon>Bacillati</taxon>
        <taxon>Bacillota</taxon>
        <taxon>Bacilli</taxon>
        <taxon>Lactobacillales</taxon>
        <taxon>Lactobacillaceae</taxon>
        <taxon>Bombilactobacillus</taxon>
    </lineage>
</organism>
<dbReference type="AlphaFoldDB" id="A0A0F4LXJ5"/>
<dbReference type="PATRIC" id="fig|1218492.5.peg.617"/>
<comment type="caution">
    <text evidence="3">The sequence shown here is derived from an EMBL/GenBank/DDBJ whole genome shotgun (WGS) entry which is preliminary data.</text>
</comment>
<keyword evidence="2" id="KW-0170">Cobalt</keyword>
<gene>
    <name evidence="3" type="ORF">JG30_04920</name>
</gene>
<feature type="binding site" evidence="2">
    <location>
        <position position="146"/>
    </location>
    <ligand>
        <name>Co(2+)</name>
        <dbReference type="ChEBI" id="CHEBI:48828"/>
    </ligand>
</feature>
<evidence type="ECO:0000313" key="4">
    <source>
        <dbReference type="Proteomes" id="UP000033558"/>
    </source>
</evidence>
<proteinExistence type="predicted"/>
<keyword evidence="2" id="KW-0479">Metal-binding</keyword>
<dbReference type="GO" id="GO:0019251">
    <property type="term" value="P:anaerobic cobalamin biosynthetic process"/>
    <property type="evidence" value="ECO:0007669"/>
    <property type="project" value="InterPro"/>
</dbReference>
<dbReference type="SUPFAM" id="SSF53800">
    <property type="entry name" value="Chelatase"/>
    <property type="match status" value="1"/>
</dbReference>
<dbReference type="PIRSF" id="PIRSF033579">
    <property type="entry name" value="Anaer_Co_chel"/>
    <property type="match status" value="1"/>
</dbReference>
<name>A0A0F4LXJ5_9LACO</name>
<feature type="active site" description="Proton acceptor" evidence="1">
    <location>
        <position position="146"/>
    </location>
</feature>
<dbReference type="GO" id="GO:0046872">
    <property type="term" value="F:metal ion binding"/>
    <property type="evidence" value="ECO:0007669"/>
    <property type="project" value="UniProtKB-KW"/>
</dbReference>
<keyword evidence="4" id="KW-1185">Reference proteome</keyword>
<dbReference type="InterPro" id="IPR010388">
    <property type="entry name" value="Anaerobic_Co-chelatase"/>
</dbReference>
<dbReference type="RefSeq" id="WP_046315919.1">
    <property type="nucleotide sequence ID" value="NZ_JBHSZT010000001.1"/>
</dbReference>
<evidence type="ECO:0000256" key="2">
    <source>
        <dbReference type="PIRSR" id="PIRSR033579-3"/>
    </source>
</evidence>
<feature type="binding site" evidence="2">
    <location>
        <position position="206"/>
    </location>
    <ligand>
        <name>Co(2+)</name>
        <dbReference type="ChEBI" id="CHEBI:48828"/>
    </ligand>
</feature>
<dbReference type="EMBL" id="JXJQ01000006">
    <property type="protein sequence ID" value="KJY62291.1"/>
    <property type="molecule type" value="Genomic_DNA"/>
</dbReference>